<dbReference type="AlphaFoldDB" id="A0AAE3RBA1"/>
<dbReference type="InterPro" id="IPR006860">
    <property type="entry name" value="FecR"/>
</dbReference>
<dbReference type="Gene3D" id="3.55.50.30">
    <property type="match status" value="1"/>
</dbReference>
<evidence type="ECO:0000313" key="3">
    <source>
        <dbReference type="EMBL" id="MDJ1504247.1"/>
    </source>
</evidence>
<evidence type="ECO:0000259" key="2">
    <source>
        <dbReference type="Pfam" id="PF16344"/>
    </source>
</evidence>
<dbReference type="GO" id="GO:0016989">
    <property type="term" value="F:sigma factor antagonist activity"/>
    <property type="evidence" value="ECO:0007669"/>
    <property type="project" value="TreeGrafter"/>
</dbReference>
<accession>A0AAE3RBA1</accession>
<evidence type="ECO:0000313" key="4">
    <source>
        <dbReference type="Proteomes" id="UP001232063"/>
    </source>
</evidence>
<dbReference type="InterPro" id="IPR012373">
    <property type="entry name" value="Ferrdict_sens_TM"/>
</dbReference>
<proteinExistence type="predicted"/>
<dbReference type="PANTHER" id="PTHR30273:SF2">
    <property type="entry name" value="PROTEIN FECR"/>
    <property type="match status" value="1"/>
</dbReference>
<comment type="caution">
    <text evidence="3">The sequence shown here is derived from an EMBL/GenBank/DDBJ whole genome shotgun (WGS) entry which is preliminary data.</text>
</comment>
<keyword evidence="4" id="KW-1185">Reference proteome</keyword>
<dbReference type="Pfam" id="PF04773">
    <property type="entry name" value="FecR"/>
    <property type="match status" value="1"/>
</dbReference>
<dbReference type="PANTHER" id="PTHR30273">
    <property type="entry name" value="PERIPLASMIC SIGNAL SENSOR AND SIGMA FACTOR ACTIVATOR FECR-RELATED"/>
    <property type="match status" value="1"/>
</dbReference>
<reference evidence="3" key="1">
    <citation type="submission" date="2023-05" db="EMBL/GenBank/DDBJ databases">
        <authorList>
            <person name="Zhang X."/>
        </authorList>
    </citation>
    <scope>NUCLEOTIDE SEQUENCE</scope>
    <source>
        <strain evidence="3">BD1B2-1</strain>
    </source>
</reference>
<sequence length="364" mass="40981">MTKEELQSLLDKYLIGTITPEEQHLLNRWYEGLDKGPYPAALSKIEEEALKSKLWNEILPESIHAKGRAVDNVSQVKAGDSVLESSLDGRSIPIWRTLLRIGIAASIIIVLGIVYNQYKHEINHTLNIPIVFRGTSDDDNILYTNRSGQIERIDLTDGSKIFLYPGSWLKYNRQFTSKKREVQLSGEAFFKIQHESDRPFIVLADKTITTVLGTSFIIKAYPNAKSVVVAVKTGKVSVQVPDSSQSNQNEAIPAEVMTLNPQQQAVYLRDTQMLTKENVLSSKPIVASQLVFEEKTVPEVLTALGNIHNVGMIYDMEHLKECTVTVTFYNETLEQKLDLLCKILGATYERVDNQIILFSKGCHK</sequence>
<organism evidence="3 4">
    <name type="scientific">Xanthocytophaga agilis</name>
    <dbReference type="NCBI Taxonomy" id="3048010"/>
    <lineage>
        <taxon>Bacteria</taxon>
        <taxon>Pseudomonadati</taxon>
        <taxon>Bacteroidota</taxon>
        <taxon>Cytophagia</taxon>
        <taxon>Cytophagales</taxon>
        <taxon>Rhodocytophagaceae</taxon>
        <taxon>Xanthocytophaga</taxon>
    </lineage>
</organism>
<evidence type="ECO:0000259" key="1">
    <source>
        <dbReference type="Pfam" id="PF04773"/>
    </source>
</evidence>
<dbReference type="InterPro" id="IPR032508">
    <property type="entry name" value="FecR_C"/>
</dbReference>
<feature type="domain" description="FecR protein" evidence="1">
    <location>
        <begin position="146"/>
        <end position="236"/>
    </location>
</feature>
<dbReference type="RefSeq" id="WP_314515330.1">
    <property type="nucleotide sequence ID" value="NZ_JASJOU010000011.1"/>
</dbReference>
<dbReference type="PIRSF" id="PIRSF018266">
    <property type="entry name" value="FecR"/>
    <property type="match status" value="1"/>
</dbReference>
<protein>
    <submittedName>
        <fullName evidence="3">FecR family protein</fullName>
    </submittedName>
</protein>
<dbReference type="Pfam" id="PF16344">
    <property type="entry name" value="FecR_C"/>
    <property type="match status" value="1"/>
</dbReference>
<feature type="domain" description="Protein FecR C-terminal" evidence="2">
    <location>
        <begin position="290"/>
        <end position="356"/>
    </location>
</feature>
<gene>
    <name evidence="3" type="ORF">QNI22_26550</name>
</gene>
<name>A0AAE3RBA1_9BACT</name>
<dbReference type="Gene3D" id="2.60.120.1440">
    <property type="match status" value="1"/>
</dbReference>
<dbReference type="Proteomes" id="UP001232063">
    <property type="component" value="Unassembled WGS sequence"/>
</dbReference>
<dbReference type="EMBL" id="JASJOU010000011">
    <property type="protein sequence ID" value="MDJ1504247.1"/>
    <property type="molecule type" value="Genomic_DNA"/>
</dbReference>